<dbReference type="AlphaFoldDB" id="A0AAV0VE52"/>
<keyword evidence="4" id="KW-1185">Reference proteome</keyword>
<feature type="compositionally biased region" description="Polar residues" evidence="1">
    <location>
        <begin position="391"/>
        <end position="401"/>
    </location>
</feature>
<accession>A0AAV0VE52</accession>
<feature type="region of interest" description="Disordered" evidence="1">
    <location>
        <begin position="344"/>
        <end position="401"/>
    </location>
</feature>
<feature type="compositionally biased region" description="Basic and acidic residues" evidence="1">
    <location>
        <begin position="160"/>
        <end position="179"/>
    </location>
</feature>
<feature type="compositionally biased region" description="Pro residues" evidence="1">
    <location>
        <begin position="201"/>
        <end position="237"/>
    </location>
</feature>
<feature type="compositionally biased region" description="Pro residues" evidence="1">
    <location>
        <begin position="365"/>
        <end position="375"/>
    </location>
</feature>
<gene>
    <name evidence="3" type="ORF">PDE001_LOCUS11814</name>
</gene>
<organism evidence="3 4">
    <name type="scientific">Peronospora destructor</name>
    <dbReference type="NCBI Taxonomy" id="86335"/>
    <lineage>
        <taxon>Eukaryota</taxon>
        <taxon>Sar</taxon>
        <taxon>Stramenopiles</taxon>
        <taxon>Oomycota</taxon>
        <taxon>Peronosporomycetes</taxon>
        <taxon>Peronosporales</taxon>
        <taxon>Peronosporaceae</taxon>
        <taxon>Peronospora</taxon>
    </lineage>
</organism>
<dbReference type="Pfam" id="PF09429">
    <property type="entry name" value="Wbp11"/>
    <property type="match status" value="1"/>
</dbReference>
<feature type="compositionally biased region" description="Basic and acidic residues" evidence="1">
    <location>
        <begin position="41"/>
        <end position="51"/>
    </location>
</feature>
<dbReference type="GO" id="GO:0006396">
    <property type="term" value="P:RNA processing"/>
    <property type="evidence" value="ECO:0007669"/>
    <property type="project" value="InterPro"/>
</dbReference>
<evidence type="ECO:0000256" key="1">
    <source>
        <dbReference type="SAM" id="MobiDB-lite"/>
    </source>
</evidence>
<dbReference type="InterPro" id="IPR019007">
    <property type="entry name" value="Wbp11/ELF5/Saf1_N"/>
</dbReference>
<feature type="compositionally biased region" description="Low complexity" evidence="1">
    <location>
        <begin position="351"/>
        <end position="364"/>
    </location>
</feature>
<protein>
    <recommendedName>
        <fullName evidence="2">Wbp11/ELF5/Saf1 N-terminal domain-containing protein</fullName>
    </recommendedName>
</protein>
<comment type="caution">
    <text evidence="3">The sequence shown here is derived from an EMBL/GenBank/DDBJ whole genome shotgun (WGS) entry which is preliminary data.</text>
</comment>
<name>A0AAV0VE52_9STRA</name>
<dbReference type="EMBL" id="CANTFM010002635">
    <property type="protein sequence ID" value="CAI5746862.1"/>
    <property type="molecule type" value="Genomic_DNA"/>
</dbReference>
<dbReference type="Pfam" id="PF12622">
    <property type="entry name" value="NpwBP"/>
    <property type="match status" value="1"/>
</dbReference>
<dbReference type="Proteomes" id="UP001162029">
    <property type="component" value="Unassembled WGS sequence"/>
</dbReference>
<sequence length="414" mass="45735">MVKSTNPMEAYRREQKKKELKKHRMERKKDKEVKLSSMDPVELKEKLKNLERQVAANPTDGPTRKRKQELEDTLRVVVKRQKEMAEEERKKLADAPPPLPMSITKLTEANKEKFQNPERSIYYHPTLNPFGAPPPGKPQMYRNASSGPAGPPQGLARGYSRQERPQQQRFRDQLPRSRAEATPSAARMQQPRMMARRPGKRPPLPLGPPPPGTIQVPSRPPLPSGTIPARPPPPPPVQTRIAGAAVPPSPFLPQPRGIVVPPSSPYPATVVAANDREMESSQAEVDMDENDVVTPYPTTDEPEFHDSCTEEEQKMDEEAATHAAASRAQLCSLVPVALRVQRQVPAPPSPSVARVSSAPSVPVSCRPPAPVPRPTMPSIDVLPGPPPRPTTLASNSSLSNEFDTFMEEVKDLLD</sequence>
<evidence type="ECO:0000259" key="2">
    <source>
        <dbReference type="Pfam" id="PF09429"/>
    </source>
</evidence>
<proteinExistence type="predicted"/>
<feature type="region of interest" description="Disordered" evidence="1">
    <location>
        <begin position="1"/>
        <end position="260"/>
    </location>
</feature>
<reference evidence="3" key="1">
    <citation type="submission" date="2022-12" db="EMBL/GenBank/DDBJ databases">
        <authorList>
            <person name="Webb A."/>
        </authorList>
    </citation>
    <scope>NUCLEOTIDE SEQUENCE</scope>
    <source>
        <strain evidence="3">Pd1</strain>
    </source>
</reference>
<feature type="compositionally biased region" description="Basic and acidic residues" evidence="1">
    <location>
        <begin position="68"/>
        <end position="93"/>
    </location>
</feature>
<feature type="region of interest" description="Disordered" evidence="1">
    <location>
        <begin position="278"/>
        <end position="304"/>
    </location>
</feature>
<evidence type="ECO:0000313" key="3">
    <source>
        <dbReference type="EMBL" id="CAI5746862.1"/>
    </source>
</evidence>
<feature type="domain" description="Wbp11/ELF5/Saf1 N-terminal" evidence="2">
    <location>
        <begin position="3"/>
        <end position="79"/>
    </location>
</feature>
<evidence type="ECO:0000313" key="4">
    <source>
        <dbReference type="Proteomes" id="UP001162029"/>
    </source>
</evidence>